<dbReference type="EC" id="2.3.2.27" evidence="9"/>
<dbReference type="PROSITE" id="PS50089">
    <property type="entry name" value="ZF_RING_2"/>
    <property type="match status" value="1"/>
</dbReference>
<evidence type="ECO:0000256" key="9">
    <source>
        <dbReference type="RuleBase" id="RU367105"/>
    </source>
</evidence>
<dbReference type="EMBL" id="JADWDJ010000005">
    <property type="protein sequence ID" value="KAG5280777.1"/>
    <property type="molecule type" value="Genomic_DNA"/>
</dbReference>
<evidence type="ECO:0000256" key="7">
    <source>
        <dbReference type="ARBA" id="ARBA00022833"/>
    </source>
</evidence>
<protein>
    <recommendedName>
        <fullName evidence="9">E3 ubiquitin-protein ligase</fullName>
        <ecNumber evidence="9">2.3.2.27</ecNumber>
    </recommendedName>
</protein>
<dbReference type="GO" id="GO:0061630">
    <property type="term" value="F:ubiquitin protein ligase activity"/>
    <property type="evidence" value="ECO:0007669"/>
    <property type="project" value="UniProtKB-UniRule"/>
</dbReference>
<evidence type="ECO:0000256" key="3">
    <source>
        <dbReference type="ARBA" id="ARBA00009413"/>
    </source>
</evidence>
<dbReference type="InterPro" id="IPR039398">
    <property type="entry name" value="Deltex_fam"/>
</dbReference>
<dbReference type="Gene3D" id="3.30.40.10">
    <property type="entry name" value="Zinc/RING finger domain, C3HC4 (zinc finger)"/>
    <property type="match status" value="1"/>
</dbReference>
<evidence type="ECO:0000313" key="11">
    <source>
        <dbReference type="EMBL" id="KAG5280777.1"/>
    </source>
</evidence>
<keyword evidence="6 8" id="KW-0863">Zinc-finger</keyword>
<evidence type="ECO:0000256" key="5">
    <source>
        <dbReference type="ARBA" id="ARBA00022723"/>
    </source>
</evidence>
<dbReference type="InterPro" id="IPR039399">
    <property type="entry name" value="Deltex_C_sf"/>
</dbReference>
<keyword evidence="5 9" id="KW-0479">Metal-binding</keyword>
<dbReference type="InterPro" id="IPR001841">
    <property type="entry name" value="Znf_RING"/>
</dbReference>
<dbReference type="Gene3D" id="3.30.390.130">
    <property type="match status" value="1"/>
</dbReference>
<dbReference type="GO" id="GO:0005737">
    <property type="term" value="C:cytoplasm"/>
    <property type="evidence" value="ECO:0007669"/>
    <property type="project" value="UniProtKB-SubCell"/>
</dbReference>
<evidence type="ECO:0000256" key="4">
    <source>
        <dbReference type="ARBA" id="ARBA00022679"/>
    </source>
</evidence>
<keyword evidence="4 9" id="KW-0808">Transferase</keyword>
<sequence length="403" mass="45564">MANASEVFHKLIVDGKTFGSFDEAEKKTYELMARQKTTGAKYDKQKANYHSTDQLYKNDCSPAGPVEVDNTVMEYINKIHSQELKRIIGEDVQMTPVKGGKIMSFNSKQTVLAQFARQKFITFYQKIATEFQMKRFDYKPSQVKLLEAEFPDLLIAPNTNKSYIIVTGGYKSIERLEQLLKNYKSPSRSVGHTTQQVNVKDFVSPATQDSKEVEEETCTICMDTLTEKETLSKCKHSFCKNCLKRAFHFKPVCPICGVLYGELKGTQPEKGTMRVTKEDKSHLPGYERYGTFVIEYYIPGGIQGEEHPSPGQPYEGASRTAYLPDSSEGRKVLGLLQRAFDQRLIFTIGRSSTSGRNNVVTWNDIHHKTSRSGGPSSYGYPDPEYLSRVQEELKIMAPILLTG</sequence>
<organism evidence="11 12">
    <name type="scientific">Alosa alosa</name>
    <name type="common">allis shad</name>
    <dbReference type="NCBI Taxonomy" id="278164"/>
    <lineage>
        <taxon>Eukaryota</taxon>
        <taxon>Metazoa</taxon>
        <taxon>Chordata</taxon>
        <taxon>Craniata</taxon>
        <taxon>Vertebrata</taxon>
        <taxon>Euteleostomi</taxon>
        <taxon>Actinopterygii</taxon>
        <taxon>Neopterygii</taxon>
        <taxon>Teleostei</taxon>
        <taxon>Clupei</taxon>
        <taxon>Clupeiformes</taxon>
        <taxon>Clupeoidei</taxon>
        <taxon>Clupeidae</taxon>
        <taxon>Alosa</taxon>
    </lineage>
</organism>
<proteinExistence type="inferred from homology"/>
<keyword evidence="7 9" id="KW-0862">Zinc</keyword>
<dbReference type="Proteomes" id="UP000823561">
    <property type="component" value="Chromosome 5"/>
</dbReference>
<keyword evidence="12" id="KW-1185">Reference proteome</keyword>
<dbReference type="Pfam" id="PF13923">
    <property type="entry name" value="zf-C3HC4_2"/>
    <property type="match status" value="1"/>
</dbReference>
<evidence type="ECO:0000259" key="10">
    <source>
        <dbReference type="PROSITE" id="PS50089"/>
    </source>
</evidence>
<keyword evidence="9" id="KW-0963">Cytoplasm</keyword>
<dbReference type="GO" id="GO:0016567">
    <property type="term" value="P:protein ubiquitination"/>
    <property type="evidence" value="ECO:0007669"/>
    <property type="project" value="UniProtKB-UniRule"/>
</dbReference>
<feature type="domain" description="RING-type" evidence="10">
    <location>
        <begin position="218"/>
        <end position="256"/>
    </location>
</feature>
<gene>
    <name evidence="11" type="ORF">AALO_G00063920</name>
</gene>
<dbReference type="InterPro" id="IPR013083">
    <property type="entry name" value="Znf_RING/FYVE/PHD"/>
</dbReference>
<dbReference type="InterPro" id="IPR017907">
    <property type="entry name" value="Znf_RING_CS"/>
</dbReference>
<dbReference type="PANTHER" id="PTHR12622">
    <property type="entry name" value="DELTEX-RELATED"/>
    <property type="match status" value="1"/>
</dbReference>
<dbReference type="GO" id="GO:0007219">
    <property type="term" value="P:Notch signaling pathway"/>
    <property type="evidence" value="ECO:0007669"/>
    <property type="project" value="InterPro"/>
</dbReference>
<dbReference type="SUPFAM" id="SSF57850">
    <property type="entry name" value="RING/U-box"/>
    <property type="match status" value="1"/>
</dbReference>
<accession>A0AAV6H5B2</accession>
<evidence type="ECO:0000313" key="12">
    <source>
        <dbReference type="Proteomes" id="UP000823561"/>
    </source>
</evidence>
<comment type="pathway">
    <text evidence="2 9">Protein modification; protein ubiquitination.</text>
</comment>
<evidence type="ECO:0000256" key="6">
    <source>
        <dbReference type="ARBA" id="ARBA00022771"/>
    </source>
</evidence>
<name>A0AAV6H5B2_9TELE</name>
<dbReference type="InterPro" id="IPR039396">
    <property type="entry name" value="Deltex_C"/>
</dbReference>
<evidence type="ECO:0000256" key="8">
    <source>
        <dbReference type="PROSITE-ProRule" id="PRU00175"/>
    </source>
</evidence>
<dbReference type="GO" id="GO:0008270">
    <property type="term" value="F:zinc ion binding"/>
    <property type="evidence" value="ECO:0007669"/>
    <property type="project" value="UniProtKB-KW"/>
</dbReference>
<comment type="caution">
    <text evidence="11">The sequence shown here is derived from an EMBL/GenBank/DDBJ whole genome shotgun (WGS) entry which is preliminary data.</text>
</comment>
<reference evidence="11" key="1">
    <citation type="submission" date="2020-10" db="EMBL/GenBank/DDBJ databases">
        <title>Chromosome-scale genome assembly of the Allis shad, Alosa alosa.</title>
        <authorList>
            <person name="Margot Z."/>
            <person name="Christophe K."/>
            <person name="Cabau C."/>
            <person name="Louis A."/>
            <person name="Berthelot C."/>
            <person name="Parey E."/>
            <person name="Roest Crollius H."/>
            <person name="Montfort J."/>
            <person name="Robinson-Rechavi M."/>
            <person name="Bucao C."/>
            <person name="Bouchez O."/>
            <person name="Gislard M."/>
            <person name="Lluch J."/>
            <person name="Milhes M."/>
            <person name="Lampietro C."/>
            <person name="Lopez Roques C."/>
            <person name="Donnadieu C."/>
            <person name="Braasch I."/>
            <person name="Desvignes T."/>
            <person name="Postlethwait J."/>
            <person name="Bobe J."/>
            <person name="Guiguen Y."/>
        </authorList>
    </citation>
    <scope>NUCLEOTIDE SEQUENCE</scope>
    <source>
        <strain evidence="11">M-15738</strain>
        <tissue evidence="11">Blood</tissue>
    </source>
</reference>
<comment type="similarity">
    <text evidence="3 9">Belongs to the Deltex family.</text>
</comment>
<dbReference type="Pfam" id="PF18102">
    <property type="entry name" value="DTC"/>
    <property type="match status" value="1"/>
</dbReference>
<dbReference type="AlphaFoldDB" id="A0AAV6H5B2"/>
<comment type="catalytic activity">
    <reaction evidence="1 9">
        <text>S-ubiquitinyl-[E2 ubiquitin-conjugating enzyme]-L-cysteine + [acceptor protein]-L-lysine = [E2 ubiquitin-conjugating enzyme]-L-cysteine + N(6)-ubiquitinyl-[acceptor protein]-L-lysine.</text>
        <dbReference type="EC" id="2.3.2.27"/>
    </reaction>
</comment>
<dbReference type="PROSITE" id="PS00518">
    <property type="entry name" value="ZF_RING_1"/>
    <property type="match status" value="1"/>
</dbReference>
<comment type="subcellular location">
    <subcellularLocation>
        <location evidence="9">Cytoplasm</location>
    </subcellularLocation>
</comment>
<evidence type="ECO:0000256" key="2">
    <source>
        <dbReference type="ARBA" id="ARBA00004906"/>
    </source>
</evidence>
<evidence type="ECO:0000256" key="1">
    <source>
        <dbReference type="ARBA" id="ARBA00000900"/>
    </source>
</evidence>
<dbReference type="CDD" id="cd09633">
    <property type="entry name" value="Deltex_C"/>
    <property type="match status" value="1"/>
</dbReference>
<dbReference type="SMART" id="SM00184">
    <property type="entry name" value="RING"/>
    <property type="match status" value="1"/>
</dbReference>